<dbReference type="Gene3D" id="3.90.25.10">
    <property type="entry name" value="UDP-galactose 4-epimerase, domain 1"/>
    <property type="match status" value="1"/>
</dbReference>
<dbReference type="Gene3D" id="3.40.50.720">
    <property type="entry name" value="NAD(P)-binding Rossmann-like Domain"/>
    <property type="match status" value="1"/>
</dbReference>
<dbReference type="PANTHER" id="PTHR47706:SF4">
    <property type="entry name" value="NMRA-LIKE DOMAIN-CONTAINING PROTEIN"/>
    <property type="match status" value="1"/>
</dbReference>
<dbReference type="SUPFAM" id="SSF51735">
    <property type="entry name" value="NAD(P)-binding Rossmann-fold domains"/>
    <property type="match status" value="1"/>
</dbReference>
<evidence type="ECO:0000256" key="1">
    <source>
        <dbReference type="ARBA" id="ARBA00005725"/>
    </source>
</evidence>
<evidence type="ECO:0000256" key="2">
    <source>
        <dbReference type="ARBA" id="ARBA00022857"/>
    </source>
</evidence>
<evidence type="ECO:0000313" key="5">
    <source>
        <dbReference type="EMBL" id="KZT64925.1"/>
    </source>
</evidence>
<organism evidence="5 6">
    <name type="scientific">Daedalea quercina L-15889</name>
    <dbReference type="NCBI Taxonomy" id="1314783"/>
    <lineage>
        <taxon>Eukaryota</taxon>
        <taxon>Fungi</taxon>
        <taxon>Dikarya</taxon>
        <taxon>Basidiomycota</taxon>
        <taxon>Agaricomycotina</taxon>
        <taxon>Agaricomycetes</taxon>
        <taxon>Polyporales</taxon>
        <taxon>Fomitopsis</taxon>
    </lineage>
</organism>
<dbReference type="AlphaFoldDB" id="A0A165LW68"/>
<dbReference type="InterPro" id="IPR036291">
    <property type="entry name" value="NAD(P)-bd_dom_sf"/>
</dbReference>
<comment type="similarity">
    <text evidence="1">Belongs to the NmrA-type oxidoreductase family. Isoflavone reductase subfamily.</text>
</comment>
<reference evidence="5 6" key="1">
    <citation type="journal article" date="2016" name="Mol. Biol. Evol.">
        <title>Comparative Genomics of Early-Diverging Mushroom-Forming Fungi Provides Insights into the Origins of Lignocellulose Decay Capabilities.</title>
        <authorList>
            <person name="Nagy L.G."/>
            <person name="Riley R."/>
            <person name="Tritt A."/>
            <person name="Adam C."/>
            <person name="Daum C."/>
            <person name="Floudas D."/>
            <person name="Sun H."/>
            <person name="Yadav J.S."/>
            <person name="Pangilinan J."/>
            <person name="Larsson K.H."/>
            <person name="Matsuura K."/>
            <person name="Barry K."/>
            <person name="Labutti K."/>
            <person name="Kuo R."/>
            <person name="Ohm R.A."/>
            <person name="Bhattacharya S.S."/>
            <person name="Shirouzu T."/>
            <person name="Yoshinaga Y."/>
            <person name="Martin F.M."/>
            <person name="Grigoriev I.V."/>
            <person name="Hibbett D.S."/>
        </authorList>
    </citation>
    <scope>NUCLEOTIDE SEQUENCE [LARGE SCALE GENOMIC DNA]</scope>
    <source>
        <strain evidence="5 6">L-15889</strain>
    </source>
</reference>
<gene>
    <name evidence="5" type="ORF">DAEQUDRAFT_747246</name>
</gene>
<dbReference type="EMBL" id="KV429115">
    <property type="protein sequence ID" value="KZT64925.1"/>
    <property type="molecule type" value="Genomic_DNA"/>
</dbReference>
<dbReference type="PANTHER" id="PTHR47706">
    <property type="entry name" value="NMRA-LIKE FAMILY PROTEIN"/>
    <property type="match status" value="1"/>
</dbReference>
<dbReference type="PROSITE" id="PS51257">
    <property type="entry name" value="PROKAR_LIPOPROTEIN"/>
    <property type="match status" value="1"/>
</dbReference>
<keyword evidence="6" id="KW-1185">Reference proteome</keyword>
<dbReference type="InterPro" id="IPR051609">
    <property type="entry name" value="NmrA/Isoflavone_reductase-like"/>
</dbReference>
<name>A0A165LW68_9APHY</name>
<dbReference type="Pfam" id="PF05368">
    <property type="entry name" value="NmrA"/>
    <property type="match status" value="1"/>
</dbReference>
<evidence type="ECO:0000313" key="6">
    <source>
        <dbReference type="Proteomes" id="UP000076727"/>
    </source>
</evidence>
<keyword evidence="3" id="KW-0560">Oxidoreductase</keyword>
<dbReference type="InterPro" id="IPR008030">
    <property type="entry name" value="NmrA-like"/>
</dbReference>
<keyword evidence="2" id="KW-0521">NADP</keyword>
<evidence type="ECO:0000256" key="3">
    <source>
        <dbReference type="ARBA" id="ARBA00023002"/>
    </source>
</evidence>
<protein>
    <submittedName>
        <fullName evidence="5">NAD(P)-binding protein</fullName>
    </submittedName>
</protein>
<dbReference type="GO" id="GO:0016491">
    <property type="term" value="F:oxidoreductase activity"/>
    <property type="evidence" value="ECO:0007669"/>
    <property type="project" value="UniProtKB-KW"/>
</dbReference>
<dbReference type="Proteomes" id="UP000076727">
    <property type="component" value="Unassembled WGS sequence"/>
</dbReference>
<dbReference type="OrthoDB" id="2776894at2759"/>
<feature type="domain" description="NmrA-like" evidence="4">
    <location>
        <begin position="9"/>
        <end position="253"/>
    </location>
</feature>
<sequence length="330" mass="37364">MAPARAPLSTVALFGATGMLGCTFLPALLEDIVEGYKPTVRVFLRQGKKIADEHAQHPRVQIVHCDYLKGGDEVLENLRGVDAIVSILSGMADVFHYELLELAIQAGVKRFYPAAYGFTQLYRTPGEQGARLHALWNYREIFRQHIKLHPAVLAGKIEYTFIGSGDIWDMVTEPFWCPWTQDRDAYEVAVIDTGDAPIDWSHRADIARYVAASLAKPELSANAELNLPSATISQNEMVALFRKYTAPKGRSVSVRKFSLDDVHRFIADQSLAPPEITANTLIPVDFYLIVKCNEALGQFRRNQWECHWQLFPEVKRTTFEDYMKERFGEL</sequence>
<proteinExistence type="inferred from homology"/>
<accession>A0A165LW68</accession>
<evidence type="ECO:0000259" key="4">
    <source>
        <dbReference type="Pfam" id="PF05368"/>
    </source>
</evidence>